<evidence type="ECO:0000256" key="1">
    <source>
        <dbReference type="SAM" id="MobiDB-lite"/>
    </source>
</evidence>
<evidence type="ECO:0000313" key="3">
    <source>
        <dbReference type="Proteomes" id="UP001153076"/>
    </source>
</evidence>
<organism evidence="2 3">
    <name type="scientific">Carnegiea gigantea</name>
    <dbReference type="NCBI Taxonomy" id="171969"/>
    <lineage>
        <taxon>Eukaryota</taxon>
        <taxon>Viridiplantae</taxon>
        <taxon>Streptophyta</taxon>
        <taxon>Embryophyta</taxon>
        <taxon>Tracheophyta</taxon>
        <taxon>Spermatophyta</taxon>
        <taxon>Magnoliopsida</taxon>
        <taxon>eudicotyledons</taxon>
        <taxon>Gunneridae</taxon>
        <taxon>Pentapetalae</taxon>
        <taxon>Caryophyllales</taxon>
        <taxon>Cactineae</taxon>
        <taxon>Cactaceae</taxon>
        <taxon>Cactoideae</taxon>
        <taxon>Echinocereeae</taxon>
        <taxon>Carnegiea</taxon>
    </lineage>
</organism>
<sequence>MYIDHYKQLGKQQVVTRLSRWYKLKYSRQMLTAVEGNMDMRIVFKENDEHGALVTERGGCVSDHPLRLGGDFIELSDDDKISIASDDIGDEETTERRGDEGTKGRGCDEGNNESDSIWPRSENPEKNMDKHKQNTLKWTNGVGDKIEQNLSNTYKKIGYIATA</sequence>
<feature type="compositionally biased region" description="Basic and acidic residues" evidence="1">
    <location>
        <begin position="122"/>
        <end position="132"/>
    </location>
</feature>
<gene>
    <name evidence="2" type="ORF">Cgig2_000770</name>
</gene>
<dbReference type="AlphaFoldDB" id="A0A9Q1QM16"/>
<feature type="compositionally biased region" description="Basic and acidic residues" evidence="1">
    <location>
        <begin position="94"/>
        <end position="108"/>
    </location>
</feature>
<reference evidence="2" key="1">
    <citation type="submission" date="2022-04" db="EMBL/GenBank/DDBJ databases">
        <title>Carnegiea gigantea Genome sequencing and assembly v2.</title>
        <authorList>
            <person name="Copetti D."/>
            <person name="Sanderson M.J."/>
            <person name="Burquez A."/>
            <person name="Wojciechowski M.F."/>
        </authorList>
    </citation>
    <scope>NUCLEOTIDE SEQUENCE</scope>
    <source>
        <strain evidence="2">SGP5-SGP5p</strain>
        <tissue evidence="2">Aerial part</tissue>
    </source>
</reference>
<comment type="caution">
    <text evidence="2">The sequence shown here is derived from an EMBL/GenBank/DDBJ whole genome shotgun (WGS) entry which is preliminary data.</text>
</comment>
<evidence type="ECO:0000313" key="2">
    <source>
        <dbReference type="EMBL" id="KAJ8446759.1"/>
    </source>
</evidence>
<name>A0A9Q1QM16_9CARY</name>
<protein>
    <submittedName>
        <fullName evidence="2">Uncharacterized protein</fullName>
    </submittedName>
</protein>
<feature type="region of interest" description="Disordered" evidence="1">
    <location>
        <begin position="83"/>
        <end position="135"/>
    </location>
</feature>
<dbReference type="EMBL" id="JAKOGI010000049">
    <property type="protein sequence ID" value="KAJ8446759.1"/>
    <property type="molecule type" value="Genomic_DNA"/>
</dbReference>
<dbReference type="Proteomes" id="UP001153076">
    <property type="component" value="Unassembled WGS sequence"/>
</dbReference>
<proteinExistence type="predicted"/>
<keyword evidence="3" id="KW-1185">Reference proteome</keyword>
<accession>A0A9Q1QM16</accession>